<keyword evidence="4" id="KW-0067">ATP-binding</keyword>
<dbReference type="InterPro" id="IPR018484">
    <property type="entry name" value="FGGY_N"/>
</dbReference>
<accession>A0A158JYR1</accession>
<gene>
    <name evidence="10" type="ORF">AWB66_04941</name>
</gene>
<evidence type="ECO:0000256" key="1">
    <source>
        <dbReference type="ARBA" id="ARBA00022679"/>
    </source>
</evidence>
<dbReference type="Pfam" id="PF00370">
    <property type="entry name" value="FGGY_N"/>
    <property type="match status" value="1"/>
</dbReference>
<evidence type="ECO:0000256" key="2">
    <source>
        <dbReference type="ARBA" id="ARBA00022741"/>
    </source>
</evidence>
<dbReference type="InterPro" id="IPR043129">
    <property type="entry name" value="ATPase_NBD"/>
</dbReference>
<dbReference type="CDD" id="cd07781">
    <property type="entry name" value="ASKHA_NBD_FGGY_L-RBK"/>
    <property type="match status" value="1"/>
</dbReference>
<evidence type="ECO:0000256" key="4">
    <source>
        <dbReference type="ARBA" id="ARBA00022840"/>
    </source>
</evidence>
<keyword evidence="1 7" id="KW-0808">Transferase</keyword>
<dbReference type="GO" id="GO:0005737">
    <property type="term" value="C:cytoplasm"/>
    <property type="evidence" value="ECO:0007669"/>
    <property type="project" value="TreeGrafter"/>
</dbReference>
<dbReference type="GO" id="GO:0019569">
    <property type="term" value="P:L-arabinose catabolic process to D-xylulose 5-phosphate"/>
    <property type="evidence" value="ECO:0007669"/>
    <property type="project" value="InterPro"/>
</dbReference>
<dbReference type="GO" id="GO:0019150">
    <property type="term" value="F:D-ribulokinase activity"/>
    <property type="evidence" value="ECO:0007669"/>
    <property type="project" value="TreeGrafter"/>
</dbReference>
<dbReference type="STRING" id="326475.AWB66_04941"/>
<reference evidence="10" key="1">
    <citation type="submission" date="2016-01" db="EMBL/GenBank/DDBJ databases">
        <authorList>
            <person name="Peeters Charlotte."/>
        </authorList>
    </citation>
    <scope>NUCLEOTIDE SEQUENCE</scope>
    <source>
        <strain evidence="10">LMG 22936</strain>
    </source>
</reference>
<dbReference type="PANTHER" id="PTHR43435">
    <property type="entry name" value="RIBULOKINASE"/>
    <property type="match status" value="1"/>
</dbReference>
<sequence>MSYVIGVDGGTESIRARVFDLSGSCLGSAAQPYATQFSAGARAEQNPEDWWTAMGTALRQAVAQAGIAPADVDAIALATTSCSVVALDGEGSALRPAIIWMDVRAGAEAADVLATGDPALVVNGAGEGPVSAEWMIPKALWLARQEPENYERAATICEYQDFMNLRLTGRRCASLDNASIRWHYSTERGGYPKSLLAALKLDSLLEKWPDAVAAPGEVIGTLTQRAAEHLQLPQSVKVVQGGADALIGMIGIGVAKPGQVALITGSSHLMFGVSDRPAAARGLWGTYADAVYPNRHIIEGGQTSTGSIVNWLRRLAGGNLNLNAMNEEARKIAPGCDGLLSLDHFQGNRTPYVDASSRGAFVGLTLAHGMPHLFRATIEGICFGSRLIFERMSQAGFPASEITIGGGVVASELWLQLHADIAGLPVSVPKASEAPSLGAAILAATGAGHFASIDEGIAAMVKPGRRIEPRQAEAAQYGEIYERYQKLYPALRGFCERPSASA</sequence>
<keyword evidence="3 7" id="KW-0418">Kinase</keyword>
<dbReference type="PANTHER" id="PTHR43435:SF4">
    <property type="entry name" value="FGGY CARBOHYDRATE KINASE DOMAIN-CONTAINING PROTEIN"/>
    <property type="match status" value="1"/>
</dbReference>
<dbReference type="PIRSF" id="PIRSF000538">
    <property type="entry name" value="GlpK"/>
    <property type="match status" value="1"/>
</dbReference>
<dbReference type="InterPro" id="IPR018483">
    <property type="entry name" value="Carb_kinase_FGGY_CS"/>
</dbReference>
<dbReference type="RefSeq" id="WP_087632761.1">
    <property type="nucleotide sequence ID" value="NZ_FCNZ02000023.1"/>
</dbReference>
<keyword evidence="6" id="KW-0119">Carbohydrate metabolism</keyword>
<evidence type="ECO:0000256" key="5">
    <source>
        <dbReference type="ARBA" id="ARBA00022935"/>
    </source>
</evidence>
<comment type="similarity">
    <text evidence="7">Belongs to the FGGY kinase family.</text>
</comment>
<dbReference type="AlphaFoldDB" id="A0A158JYR1"/>
<protein>
    <submittedName>
        <fullName evidence="10">Xylulokinase</fullName>
    </submittedName>
</protein>
<dbReference type="SUPFAM" id="SSF53067">
    <property type="entry name" value="Actin-like ATPase domain"/>
    <property type="match status" value="2"/>
</dbReference>
<dbReference type="InterPro" id="IPR005929">
    <property type="entry name" value="Ribulokinase"/>
</dbReference>
<evidence type="ECO:0000259" key="9">
    <source>
        <dbReference type="Pfam" id="PF02782"/>
    </source>
</evidence>
<dbReference type="Gene3D" id="3.30.420.40">
    <property type="match status" value="2"/>
</dbReference>
<evidence type="ECO:0000313" key="11">
    <source>
        <dbReference type="Proteomes" id="UP000054717"/>
    </source>
</evidence>
<dbReference type="InterPro" id="IPR000577">
    <property type="entry name" value="Carb_kinase_FGGY"/>
</dbReference>
<dbReference type="Pfam" id="PF02782">
    <property type="entry name" value="FGGY_C"/>
    <property type="match status" value="1"/>
</dbReference>
<dbReference type="GO" id="GO:0005524">
    <property type="term" value="F:ATP binding"/>
    <property type="evidence" value="ECO:0007669"/>
    <property type="project" value="UniProtKB-KW"/>
</dbReference>
<evidence type="ECO:0000256" key="7">
    <source>
        <dbReference type="RuleBase" id="RU003733"/>
    </source>
</evidence>
<dbReference type="PROSITE" id="PS00445">
    <property type="entry name" value="FGGY_KINASES_2"/>
    <property type="match status" value="1"/>
</dbReference>
<comment type="caution">
    <text evidence="10">The sequence shown here is derived from an EMBL/GenBank/DDBJ whole genome shotgun (WGS) entry which is preliminary data.</text>
</comment>
<feature type="domain" description="Carbohydrate kinase FGGY N-terminal" evidence="8">
    <location>
        <begin position="3"/>
        <end position="251"/>
    </location>
</feature>
<organism evidence="10 11">
    <name type="scientific">Caballeronia telluris</name>
    <dbReference type="NCBI Taxonomy" id="326475"/>
    <lineage>
        <taxon>Bacteria</taxon>
        <taxon>Pseudomonadati</taxon>
        <taxon>Pseudomonadota</taxon>
        <taxon>Betaproteobacteria</taxon>
        <taxon>Burkholderiales</taxon>
        <taxon>Burkholderiaceae</taxon>
        <taxon>Caballeronia</taxon>
    </lineage>
</organism>
<dbReference type="InterPro" id="IPR018485">
    <property type="entry name" value="FGGY_C"/>
</dbReference>
<feature type="domain" description="Carbohydrate kinase FGGY C-terminal" evidence="9">
    <location>
        <begin position="261"/>
        <end position="445"/>
    </location>
</feature>
<keyword evidence="2" id="KW-0547">Nucleotide-binding</keyword>
<evidence type="ECO:0000256" key="3">
    <source>
        <dbReference type="ARBA" id="ARBA00022777"/>
    </source>
</evidence>
<dbReference type="EMBL" id="FCNZ02000023">
    <property type="protein sequence ID" value="SAL74042.1"/>
    <property type="molecule type" value="Genomic_DNA"/>
</dbReference>
<keyword evidence="11" id="KW-1185">Reference proteome</keyword>
<name>A0A158JYR1_9BURK</name>
<proteinExistence type="inferred from homology"/>
<evidence type="ECO:0000259" key="8">
    <source>
        <dbReference type="Pfam" id="PF00370"/>
    </source>
</evidence>
<keyword evidence="5" id="KW-0054">Arabinose catabolism</keyword>
<dbReference type="GO" id="GO:0008741">
    <property type="term" value="F:ribulokinase activity"/>
    <property type="evidence" value="ECO:0007669"/>
    <property type="project" value="InterPro"/>
</dbReference>
<evidence type="ECO:0000256" key="6">
    <source>
        <dbReference type="ARBA" id="ARBA00023277"/>
    </source>
</evidence>
<dbReference type="Proteomes" id="UP000054717">
    <property type="component" value="Unassembled WGS sequence"/>
</dbReference>
<evidence type="ECO:0000313" key="10">
    <source>
        <dbReference type="EMBL" id="SAL74042.1"/>
    </source>
</evidence>